<evidence type="ECO:0000256" key="3">
    <source>
        <dbReference type="ARBA" id="ARBA00023163"/>
    </source>
</evidence>
<comment type="caution">
    <text evidence="6">The sequence shown here is derived from an EMBL/GenBank/DDBJ whole genome shotgun (WGS) entry which is preliminary data.</text>
</comment>
<dbReference type="InterPro" id="IPR011075">
    <property type="entry name" value="TetR_C"/>
</dbReference>
<evidence type="ECO:0000313" key="6">
    <source>
        <dbReference type="EMBL" id="MFB9753970.1"/>
    </source>
</evidence>
<dbReference type="RefSeq" id="WP_344915353.1">
    <property type="nucleotide sequence ID" value="NZ_BAAAYO010000014.1"/>
</dbReference>
<evidence type="ECO:0000313" key="7">
    <source>
        <dbReference type="Proteomes" id="UP001589619"/>
    </source>
</evidence>
<dbReference type="Gene3D" id="1.10.357.10">
    <property type="entry name" value="Tetracycline Repressor, domain 2"/>
    <property type="match status" value="1"/>
</dbReference>
<feature type="domain" description="HTH tetR-type" evidence="5">
    <location>
        <begin position="18"/>
        <end position="78"/>
    </location>
</feature>
<dbReference type="InterPro" id="IPR050109">
    <property type="entry name" value="HTH-type_TetR-like_transc_reg"/>
</dbReference>
<dbReference type="EMBL" id="JBHMAG010000013">
    <property type="protein sequence ID" value="MFB9753970.1"/>
    <property type="molecule type" value="Genomic_DNA"/>
</dbReference>
<keyword evidence="3" id="KW-0804">Transcription</keyword>
<dbReference type="SUPFAM" id="SSF48498">
    <property type="entry name" value="Tetracyclin repressor-like, C-terminal domain"/>
    <property type="match status" value="1"/>
</dbReference>
<dbReference type="InterPro" id="IPR009057">
    <property type="entry name" value="Homeodomain-like_sf"/>
</dbReference>
<dbReference type="Pfam" id="PF16859">
    <property type="entry name" value="TetR_C_11"/>
    <property type="match status" value="1"/>
</dbReference>
<dbReference type="InterPro" id="IPR001647">
    <property type="entry name" value="HTH_TetR"/>
</dbReference>
<evidence type="ECO:0000256" key="4">
    <source>
        <dbReference type="PROSITE-ProRule" id="PRU00335"/>
    </source>
</evidence>
<protein>
    <submittedName>
        <fullName evidence="6">TetR/AcrR family transcriptional regulator</fullName>
    </submittedName>
</protein>
<dbReference type="PANTHER" id="PTHR30055:SF148">
    <property type="entry name" value="TETR-FAMILY TRANSCRIPTIONAL REGULATOR"/>
    <property type="match status" value="1"/>
</dbReference>
<name>A0ABV5W0B0_9BACL</name>
<dbReference type="Pfam" id="PF00440">
    <property type="entry name" value="TetR_N"/>
    <property type="match status" value="1"/>
</dbReference>
<gene>
    <name evidence="6" type="ORF">ACFFNY_20565</name>
</gene>
<organism evidence="6 7">
    <name type="scientific">Paenibacillus hodogayensis</name>
    <dbReference type="NCBI Taxonomy" id="279208"/>
    <lineage>
        <taxon>Bacteria</taxon>
        <taxon>Bacillati</taxon>
        <taxon>Bacillota</taxon>
        <taxon>Bacilli</taxon>
        <taxon>Bacillales</taxon>
        <taxon>Paenibacillaceae</taxon>
        <taxon>Paenibacillus</taxon>
    </lineage>
</organism>
<proteinExistence type="predicted"/>
<evidence type="ECO:0000259" key="5">
    <source>
        <dbReference type="PROSITE" id="PS50977"/>
    </source>
</evidence>
<keyword evidence="2 4" id="KW-0238">DNA-binding</keyword>
<accession>A0ABV5W0B0</accession>
<keyword evidence="7" id="KW-1185">Reference proteome</keyword>
<keyword evidence="1" id="KW-0805">Transcription regulation</keyword>
<sequence length="203" mass="22980">MAKEKREEQHAPSRRRGSILEDAILQAAWDELNDHGYARMSMEGVAARAQTNKNALYRRWPSKDKLVIAALSRFVPKPTLAATDTGDLRQDMLTLLLSIMKPLQMIGAETIHGIMLEGYGKDLFSSLPQHMNSDKENNLMTIIRTILENAEKRGEVNLKTISTRVLSLPVDLIRYEFLTTHEPLSDQAIAEIVDDIFLPLVRE</sequence>
<dbReference type="SUPFAM" id="SSF46689">
    <property type="entry name" value="Homeodomain-like"/>
    <property type="match status" value="1"/>
</dbReference>
<dbReference type="PANTHER" id="PTHR30055">
    <property type="entry name" value="HTH-TYPE TRANSCRIPTIONAL REGULATOR RUTR"/>
    <property type="match status" value="1"/>
</dbReference>
<dbReference type="InterPro" id="IPR036271">
    <property type="entry name" value="Tet_transcr_reg_TetR-rel_C_sf"/>
</dbReference>
<dbReference type="PROSITE" id="PS50977">
    <property type="entry name" value="HTH_TETR_2"/>
    <property type="match status" value="1"/>
</dbReference>
<dbReference type="Gene3D" id="1.10.10.60">
    <property type="entry name" value="Homeodomain-like"/>
    <property type="match status" value="1"/>
</dbReference>
<evidence type="ECO:0000256" key="2">
    <source>
        <dbReference type="ARBA" id="ARBA00023125"/>
    </source>
</evidence>
<evidence type="ECO:0000256" key="1">
    <source>
        <dbReference type="ARBA" id="ARBA00023015"/>
    </source>
</evidence>
<reference evidence="6 7" key="1">
    <citation type="submission" date="2024-09" db="EMBL/GenBank/DDBJ databases">
        <authorList>
            <person name="Sun Q."/>
            <person name="Mori K."/>
        </authorList>
    </citation>
    <scope>NUCLEOTIDE SEQUENCE [LARGE SCALE GENOMIC DNA]</scope>
    <source>
        <strain evidence="6 7">JCM 12520</strain>
    </source>
</reference>
<feature type="DNA-binding region" description="H-T-H motif" evidence="4">
    <location>
        <begin position="41"/>
        <end position="60"/>
    </location>
</feature>
<dbReference type="Proteomes" id="UP001589619">
    <property type="component" value="Unassembled WGS sequence"/>
</dbReference>